<evidence type="ECO:0000313" key="2">
    <source>
        <dbReference type="EMBL" id="CAH3143935.1"/>
    </source>
</evidence>
<evidence type="ECO:0000256" key="1">
    <source>
        <dbReference type="SAM" id="MobiDB-lite"/>
    </source>
</evidence>
<sequence length="145" mass="16605">MQNRRKYDALSDNRRATRQRAAGRPGLEPGPSGKRNTGKTRANAPPTNPKGKQANSKKPPKKDTKTTPNKKKQKTASTVVQQNLPENNTGTLPSLTNLFKKPQRQQGITSPTRNFRKHYMSRSWDENYMQNPLHDIMEEEEEDEY</sequence>
<feature type="region of interest" description="Disordered" evidence="1">
    <location>
        <begin position="1"/>
        <end position="114"/>
    </location>
</feature>
<gene>
    <name evidence="2" type="ORF">PMEA_00020867</name>
</gene>
<proteinExistence type="predicted"/>
<dbReference type="Proteomes" id="UP001159428">
    <property type="component" value="Unassembled WGS sequence"/>
</dbReference>
<evidence type="ECO:0000313" key="3">
    <source>
        <dbReference type="Proteomes" id="UP001159428"/>
    </source>
</evidence>
<comment type="caution">
    <text evidence="2">The sequence shown here is derived from an EMBL/GenBank/DDBJ whole genome shotgun (WGS) entry which is preliminary data.</text>
</comment>
<feature type="compositionally biased region" description="Polar residues" evidence="1">
    <location>
        <begin position="104"/>
        <end position="113"/>
    </location>
</feature>
<reference evidence="2 3" key="1">
    <citation type="submission" date="2022-05" db="EMBL/GenBank/DDBJ databases">
        <authorList>
            <consortium name="Genoscope - CEA"/>
            <person name="William W."/>
        </authorList>
    </citation>
    <scope>NUCLEOTIDE SEQUENCE [LARGE SCALE GENOMIC DNA]</scope>
</reference>
<name>A0AAU9XCY6_9CNID</name>
<feature type="compositionally biased region" description="Polar residues" evidence="1">
    <location>
        <begin position="76"/>
        <end position="97"/>
    </location>
</feature>
<organism evidence="2 3">
    <name type="scientific">Pocillopora meandrina</name>
    <dbReference type="NCBI Taxonomy" id="46732"/>
    <lineage>
        <taxon>Eukaryota</taxon>
        <taxon>Metazoa</taxon>
        <taxon>Cnidaria</taxon>
        <taxon>Anthozoa</taxon>
        <taxon>Hexacorallia</taxon>
        <taxon>Scleractinia</taxon>
        <taxon>Astrocoeniina</taxon>
        <taxon>Pocilloporidae</taxon>
        <taxon>Pocillopora</taxon>
    </lineage>
</organism>
<protein>
    <submittedName>
        <fullName evidence="2">Uncharacterized protein</fullName>
    </submittedName>
</protein>
<accession>A0AAU9XCY6</accession>
<feature type="compositionally biased region" description="Basic and acidic residues" evidence="1">
    <location>
        <begin position="1"/>
        <end position="15"/>
    </location>
</feature>
<dbReference type="EMBL" id="CALNXJ010000038">
    <property type="protein sequence ID" value="CAH3143935.1"/>
    <property type="molecule type" value="Genomic_DNA"/>
</dbReference>
<keyword evidence="3" id="KW-1185">Reference proteome</keyword>
<dbReference type="AlphaFoldDB" id="A0AAU9XCY6"/>